<evidence type="ECO:0000313" key="9">
    <source>
        <dbReference type="Proteomes" id="UP000070444"/>
    </source>
</evidence>
<dbReference type="Pfam" id="PF13850">
    <property type="entry name" value="ERGIC_N"/>
    <property type="match status" value="1"/>
</dbReference>
<feature type="domain" description="Endoplasmic reticulum vesicle transporter C-terminal" evidence="6">
    <location>
        <begin position="150"/>
        <end position="298"/>
    </location>
</feature>
<dbReference type="GO" id="GO:0006890">
    <property type="term" value="P:retrograde vesicle-mediated transport, Golgi to endoplasmic reticulum"/>
    <property type="evidence" value="ECO:0007669"/>
    <property type="project" value="TreeGrafter"/>
</dbReference>
<dbReference type="PANTHER" id="PTHR10984:SF25">
    <property type="entry name" value="ENDOPLASMIC RETICULUM-GOLGI INTERMEDIATE COMPARTMENT PROTEIN 3"/>
    <property type="match status" value="1"/>
</dbReference>
<evidence type="ECO:0000256" key="4">
    <source>
        <dbReference type="ARBA" id="ARBA00022989"/>
    </source>
</evidence>
<dbReference type="GO" id="GO:0005789">
    <property type="term" value="C:endoplasmic reticulum membrane"/>
    <property type="evidence" value="ECO:0007669"/>
    <property type="project" value="TreeGrafter"/>
</dbReference>
<dbReference type="EMBL" id="KQ964418">
    <property type="protein sequence ID" value="KXN75102.1"/>
    <property type="molecule type" value="Genomic_DNA"/>
</dbReference>
<evidence type="ECO:0000256" key="1">
    <source>
        <dbReference type="ARBA" id="ARBA00004141"/>
    </source>
</evidence>
<keyword evidence="3" id="KW-0812">Transmembrane</keyword>
<reference evidence="8 9" key="1">
    <citation type="journal article" date="2015" name="Genome Biol. Evol.">
        <title>Phylogenomic analyses indicate that early fungi evolved digesting cell walls of algal ancestors of land plants.</title>
        <authorList>
            <person name="Chang Y."/>
            <person name="Wang S."/>
            <person name="Sekimoto S."/>
            <person name="Aerts A.L."/>
            <person name="Choi C."/>
            <person name="Clum A."/>
            <person name="LaButti K.M."/>
            <person name="Lindquist E.A."/>
            <person name="Yee Ngan C."/>
            <person name="Ohm R.A."/>
            <person name="Salamov A.A."/>
            <person name="Grigoriev I.V."/>
            <person name="Spatafora J.W."/>
            <person name="Berbee M.L."/>
        </authorList>
    </citation>
    <scope>NUCLEOTIDE SEQUENCE [LARGE SCALE GENOMIC DNA]</scope>
    <source>
        <strain evidence="8 9">NRRL 28638</strain>
    </source>
</reference>
<protein>
    <submittedName>
        <fullName evidence="8">DUF1692-domain-containing protein</fullName>
    </submittedName>
</protein>
<gene>
    <name evidence="8" type="ORF">CONCODRAFT_45362</name>
</gene>
<keyword evidence="9" id="KW-1185">Reference proteome</keyword>
<dbReference type="OrthoDB" id="270930at2759"/>
<dbReference type="Proteomes" id="UP000070444">
    <property type="component" value="Unassembled WGS sequence"/>
</dbReference>
<dbReference type="GO" id="GO:0030134">
    <property type="term" value="C:COPII-coated ER to Golgi transport vesicle"/>
    <property type="evidence" value="ECO:0007669"/>
    <property type="project" value="TreeGrafter"/>
</dbReference>
<dbReference type="AlphaFoldDB" id="A0A137PJC4"/>
<sequence length="319" mass="36074">MKKNFASRFRNWDAYAKTLDDFTIKTSAGALLTLLSGFIIFCLVVSQFNEYLQVTFKSELSVDKSRGDSLPINLDITFPHITCDLLSIDSVQETGEHRIDLESSIFKTKLDENGNEMKSELTELGNTSSKIDEELKKAQPNTDENYCGNCYGGEPKEGTKCCNTCAEVKEAYERKGWLFEDYSNIEQCVKEGVADKVMKLEGEGCRVHGSLKVQKVPGLLSLTIGDSFFFGNLMLHTLYTGKHNVYSHKINKLSFGQEIAGQDNTLHGYEVEFEKGHRKVQYFLNVVATDVRYLNGTTKLNWAKLHKLLFTHNKKSRLA</sequence>
<organism evidence="8 9">
    <name type="scientific">Conidiobolus coronatus (strain ATCC 28846 / CBS 209.66 / NRRL 28638)</name>
    <name type="common">Delacroixia coronata</name>
    <dbReference type="NCBI Taxonomy" id="796925"/>
    <lineage>
        <taxon>Eukaryota</taxon>
        <taxon>Fungi</taxon>
        <taxon>Fungi incertae sedis</taxon>
        <taxon>Zoopagomycota</taxon>
        <taxon>Entomophthoromycotina</taxon>
        <taxon>Entomophthoromycetes</taxon>
        <taxon>Entomophthorales</taxon>
        <taxon>Ancylistaceae</taxon>
        <taxon>Conidiobolus</taxon>
    </lineage>
</organism>
<keyword evidence="4" id="KW-1133">Transmembrane helix</keyword>
<keyword evidence="5" id="KW-0472">Membrane</keyword>
<proteinExistence type="inferred from homology"/>
<evidence type="ECO:0000259" key="7">
    <source>
        <dbReference type="Pfam" id="PF13850"/>
    </source>
</evidence>
<dbReference type="GO" id="GO:0006888">
    <property type="term" value="P:endoplasmic reticulum to Golgi vesicle-mediated transport"/>
    <property type="evidence" value="ECO:0007669"/>
    <property type="project" value="TreeGrafter"/>
</dbReference>
<dbReference type="STRING" id="796925.A0A137PJC4"/>
<dbReference type="OMA" id="QRHEGCR"/>
<accession>A0A137PJC4</accession>
<dbReference type="PANTHER" id="PTHR10984">
    <property type="entry name" value="ENDOPLASMIC RETICULUM-GOLGI INTERMEDIATE COMPARTMENT PROTEIN"/>
    <property type="match status" value="1"/>
</dbReference>
<evidence type="ECO:0000259" key="6">
    <source>
        <dbReference type="Pfam" id="PF07970"/>
    </source>
</evidence>
<dbReference type="GO" id="GO:0000139">
    <property type="term" value="C:Golgi membrane"/>
    <property type="evidence" value="ECO:0007669"/>
    <property type="project" value="TreeGrafter"/>
</dbReference>
<evidence type="ECO:0000256" key="3">
    <source>
        <dbReference type="ARBA" id="ARBA00022692"/>
    </source>
</evidence>
<comment type="subcellular location">
    <subcellularLocation>
        <location evidence="1">Membrane</location>
        <topology evidence="1">Multi-pass membrane protein</topology>
    </subcellularLocation>
</comment>
<evidence type="ECO:0000256" key="2">
    <source>
        <dbReference type="ARBA" id="ARBA00005648"/>
    </source>
</evidence>
<feature type="domain" description="Endoplasmic reticulum vesicle transporter N-terminal" evidence="7">
    <location>
        <begin position="9"/>
        <end position="98"/>
    </location>
</feature>
<dbReference type="InterPro" id="IPR012936">
    <property type="entry name" value="Erv_C"/>
</dbReference>
<dbReference type="InterPro" id="IPR045888">
    <property type="entry name" value="Erv"/>
</dbReference>
<dbReference type="InterPro" id="IPR039542">
    <property type="entry name" value="Erv_N"/>
</dbReference>
<comment type="similarity">
    <text evidence="2">Belongs to the ERGIC family.</text>
</comment>
<evidence type="ECO:0000313" key="8">
    <source>
        <dbReference type="EMBL" id="KXN75102.1"/>
    </source>
</evidence>
<dbReference type="Pfam" id="PF07970">
    <property type="entry name" value="COPIIcoated_ERV"/>
    <property type="match status" value="1"/>
</dbReference>
<evidence type="ECO:0000256" key="5">
    <source>
        <dbReference type="ARBA" id="ARBA00023136"/>
    </source>
</evidence>
<name>A0A137PJC4_CONC2</name>